<evidence type="ECO:0000259" key="5">
    <source>
        <dbReference type="PROSITE" id="PS50865"/>
    </source>
</evidence>
<proteinExistence type="predicted"/>
<keyword evidence="7" id="KW-1185">Reference proteome</keyword>
<dbReference type="GO" id="GO:0008270">
    <property type="term" value="F:zinc ion binding"/>
    <property type="evidence" value="ECO:0007669"/>
    <property type="project" value="UniProtKB-KW"/>
</dbReference>
<accession>A0AAI8YMY6</accession>
<dbReference type="SUPFAM" id="SSF144232">
    <property type="entry name" value="HIT/MYND zinc finger-like"/>
    <property type="match status" value="1"/>
</dbReference>
<reference evidence="6" key="1">
    <citation type="submission" date="2023-10" db="EMBL/GenBank/DDBJ databases">
        <authorList>
            <person name="Hackl T."/>
        </authorList>
    </citation>
    <scope>NUCLEOTIDE SEQUENCE</scope>
</reference>
<gene>
    <name evidence="6" type="ORF">KHLLAP_LOCUS11257</name>
</gene>
<name>A0AAI8YMY6_9PEZI</name>
<dbReference type="AlphaFoldDB" id="A0AAI8YMY6"/>
<protein>
    <submittedName>
        <fullName evidence="6">Uu.00g064140.m01.CDS01</fullName>
    </submittedName>
</protein>
<dbReference type="Proteomes" id="UP001295740">
    <property type="component" value="Unassembled WGS sequence"/>
</dbReference>
<dbReference type="InterPro" id="IPR002893">
    <property type="entry name" value="Znf_MYND"/>
</dbReference>
<dbReference type="PROSITE" id="PS01360">
    <property type="entry name" value="ZF_MYND_1"/>
    <property type="match status" value="1"/>
</dbReference>
<evidence type="ECO:0000313" key="7">
    <source>
        <dbReference type="Proteomes" id="UP001295740"/>
    </source>
</evidence>
<dbReference type="Gene3D" id="6.10.140.2220">
    <property type="match status" value="1"/>
</dbReference>
<evidence type="ECO:0000256" key="2">
    <source>
        <dbReference type="ARBA" id="ARBA00022771"/>
    </source>
</evidence>
<evidence type="ECO:0000256" key="1">
    <source>
        <dbReference type="ARBA" id="ARBA00022723"/>
    </source>
</evidence>
<keyword evidence="2 4" id="KW-0863">Zinc-finger</keyword>
<dbReference type="PROSITE" id="PS50865">
    <property type="entry name" value="ZF_MYND_2"/>
    <property type="match status" value="1"/>
</dbReference>
<comment type="caution">
    <text evidence="6">The sequence shown here is derived from an EMBL/GenBank/DDBJ whole genome shotgun (WGS) entry which is preliminary data.</text>
</comment>
<dbReference type="EMBL" id="CAUWAG010000018">
    <property type="protein sequence ID" value="CAJ2510789.1"/>
    <property type="molecule type" value="Genomic_DNA"/>
</dbReference>
<keyword evidence="1" id="KW-0479">Metal-binding</keyword>
<organism evidence="6 7">
    <name type="scientific">Anthostomella pinea</name>
    <dbReference type="NCBI Taxonomy" id="933095"/>
    <lineage>
        <taxon>Eukaryota</taxon>
        <taxon>Fungi</taxon>
        <taxon>Dikarya</taxon>
        <taxon>Ascomycota</taxon>
        <taxon>Pezizomycotina</taxon>
        <taxon>Sordariomycetes</taxon>
        <taxon>Xylariomycetidae</taxon>
        <taxon>Xylariales</taxon>
        <taxon>Xylariaceae</taxon>
        <taxon>Anthostomella</taxon>
    </lineage>
</organism>
<evidence type="ECO:0000256" key="4">
    <source>
        <dbReference type="PROSITE-ProRule" id="PRU00134"/>
    </source>
</evidence>
<evidence type="ECO:0000256" key="3">
    <source>
        <dbReference type="ARBA" id="ARBA00022833"/>
    </source>
</evidence>
<evidence type="ECO:0000313" key="6">
    <source>
        <dbReference type="EMBL" id="CAJ2510789.1"/>
    </source>
</evidence>
<sequence length="224" mass="25502">MGRWGMRLFEGDRDLDIALELNCTFGEDDKYLHLSCLVHQTDMLAPTEARYFYESEEYVDHLDNLLADARERLDANGTGDKFLAHWRAKESDPGGKYRFILSGALMMRAGAKIKESDFEHLRELVPQIHCNPGYALPIFDEGFRGPGRVQFIRALVQYKDGTPRNYQEPSCFNCGKVKADSGKAPSKCGQCKGAWYCDQDCKKGHWKAHKPSCKDPKTRVMLNV</sequence>
<keyword evidence="3" id="KW-0862">Zinc</keyword>
<dbReference type="Pfam" id="PF01753">
    <property type="entry name" value="zf-MYND"/>
    <property type="match status" value="1"/>
</dbReference>
<feature type="domain" description="MYND-type" evidence="5">
    <location>
        <begin position="171"/>
        <end position="213"/>
    </location>
</feature>